<dbReference type="InterPro" id="IPR036390">
    <property type="entry name" value="WH_DNA-bd_sf"/>
</dbReference>
<keyword evidence="2" id="KW-0067">ATP-binding</keyword>
<name>A0A7C5LEZ7_CALS0</name>
<dbReference type="SMART" id="SM00382">
    <property type="entry name" value="AAA"/>
    <property type="match status" value="1"/>
</dbReference>
<dbReference type="InterPro" id="IPR027417">
    <property type="entry name" value="P-loop_NTPase"/>
</dbReference>
<dbReference type="Pfam" id="PF09339">
    <property type="entry name" value="HTH_IclR"/>
    <property type="match status" value="1"/>
</dbReference>
<dbReference type="InterPro" id="IPR005471">
    <property type="entry name" value="Tscrpt_reg_IclR_N"/>
</dbReference>
<dbReference type="Gene3D" id="1.10.10.10">
    <property type="entry name" value="Winged helix-like DNA-binding domain superfamily/Winged helix DNA-binding domain"/>
    <property type="match status" value="1"/>
</dbReference>
<keyword evidence="2" id="KW-0547">Nucleotide-binding</keyword>
<dbReference type="GO" id="GO:0006355">
    <property type="term" value="P:regulation of DNA-templated transcription"/>
    <property type="evidence" value="ECO:0007669"/>
    <property type="project" value="InterPro"/>
</dbReference>
<dbReference type="Pfam" id="PF03008">
    <property type="entry name" value="DUF234"/>
    <property type="match status" value="1"/>
</dbReference>
<evidence type="ECO:0000313" key="2">
    <source>
        <dbReference type="EMBL" id="HHK69016.1"/>
    </source>
</evidence>
<evidence type="ECO:0000259" key="1">
    <source>
        <dbReference type="SMART" id="SM00382"/>
    </source>
</evidence>
<sequence length="451" mass="51953">MSIPFYDREEELQTLTEAVDSPRAELVIIYGRRRIGKTTLVRRLLSERKGVYLYVEGSHVARFLAKASEVLGETFTSLDGFLQHVFSRKVDKPSIVVLDEYQRISRQLSPKLQYYWDALSKESRVKLILTGSTVGMIERDIGYAGPLHGRATKIIKVDGFNYMTVRQIFNDLPEKDIIGIYATFGGTPHYLMLYDKSKSLRQNIRDLLLSSSSPLYEEVERLLSTELREPTRYAEILEAIAAGKPTLKEIADHIKLDRTQIKKYMLTLERLGLVEKEVNLFKMARPRYKVRDNFFLFHMRFINRFKDFLELGQVDYVLDEIMNEMPAYVGRVFEKVCVEVLSKLLRGFMVGVYWDREGDEIDVAAMRDGAALFFECKTAGVRREDAALFKGRAEHVAKKLNLKKAAILFLVPQSSEREVYGVNVIGLRELLEKPDRLREVLALAETSHLKT</sequence>
<dbReference type="GO" id="GO:0005524">
    <property type="term" value="F:ATP binding"/>
    <property type="evidence" value="ECO:0007669"/>
    <property type="project" value="UniProtKB-KW"/>
</dbReference>
<dbReference type="Gene3D" id="3.40.50.300">
    <property type="entry name" value="P-loop containing nucleotide triphosphate hydrolases"/>
    <property type="match status" value="1"/>
</dbReference>
<dbReference type="EMBL" id="DRWN01000065">
    <property type="protein sequence ID" value="HHK69016.1"/>
    <property type="molecule type" value="Genomic_DNA"/>
</dbReference>
<dbReference type="InterPro" id="IPR036388">
    <property type="entry name" value="WH-like_DNA-bd_sf"/>
</dbReference>
<dbReference type="PANTHER" id="PTHR34704">
    <property type="entry name" value="ATPASE"/>
    <property type="match status" value="1"/>
</dbReference>
<proteinExistence type="predicted"/>
<protein>
    <submittedName>
        <fullName evidence="2">ATP-binding protein</fullName>
    </submittedName>
</protein>
<dbReference type="GO" id="GO:0003677">
    <property type="term" value="F:DNA binding"/>
    <property type="evidence" value="ECO:0007669"/>
    <property type="project" value="InterPro"/>
</dbReference>
<organism evidence="2">
    <name type="scientific">Caldiarchaeum subterraneum</name>
    <dbReference type="NCBI Taxonomy" id="311458"/>
    <lineage>
        <taxon>Archaea</taxon>
        <taxon>Nitrososphaerota</taxon>
        <taxon>Candidatus Caldarchaeales</taxon>
        <taxon>Candidatus Caldarchaeaceae</taxon>
        <taxon>Candidatus Caldarchaeum</taxon>
    </lineage>
</organism>
<dbReference type="InterPro" id="IPR011579">
    <property type="entry name" value="ATPase_dom"/>
</dbReference>
<dbReference type="SUPFAM" id="SSF52980">
    <property type="entry name" value="Restriction endonuclease-like"/>
    <property type="match status" value="1"/>
</dbReference>
<dbReference type="InterPro" id="IPR011335">
    <property type="entry name" value="Restrct_endonuc-II-like"/>
</dbReference>
<dbReference type="AlphaFoldDB" id="A0A7C5LEZ7"/>
<dbReference type="PANTHER" id="PTHR34704:SF1">
    <property type="entry name" value="ATPASE"/>
    <property type="match status" value="1"/>
</dbReference>
<dbReference type="Pfam" id="PF01637">
    <property type="entry name" value="ATPase_2"/>
    <property type="match status" value="1"/>
</dbReference>
<accession>A0A7C5LEZ7</accession>
<reference evidence="2" key="1">
    <citation type="journal article" date="2020" name="mSystems">
        <title>Genome- and Community-Level Interaction Insights into Carbon Utilization and Element Cycling Functions of Hydrothermarchaeota in Hydrothermal Sediment.</title>
        <authorList>
            <person name="Zhou Z."/>
            <person name="Liu Y."/>
            <person name="Xu W."/>
            <person name="Pan J."/>
            <person name="Luo Z.H."/>
            <person name="Li M."/>
        </authorList>
    </citation>
    <scope>NUCLEOTIDE SEQUENCE [LARGE SCALE GENOMIC DNA]</scope>
    <source>
        <strain evidence="2">SpSt-1056</strain>
    </source>
</reference>
<dbReference type="SUPFAM" id="SSF46785">
    <property type="entry name" value="Winged helix' DNA-binding domain"/>
    <property type="match status" value="1"/>
</dbReference>
<comment type="caution">
    <text evidence="2">The sequence shown here is derived from an EMBL/GenBank/DDBJ whole genome shotgun (WGS) entry which is preliminary data.</text>
</comment>
<dbReference type="CDD" id="cd00009">
    <property type="entry name" value="AAA"/>
    <property type="match status" value="1"/>
</dbReference>
<feature type="domain" description="AAA+ ATPase" evidence="1">
    <location>
        <begin position="23"/>
        <end position="161"/>
    </location>
</feature>
<dbReference type="SUPFAM" id="SSF52540">
    <property type="entry name" value="P-loop containing nucleoside triphosphate hydrolases"/>
    <property type="match status" value="1"/>
</dbReference>
<dbReference type="InterPro" id="IPR004256">
    <property type="entry name" value="DUF234"/>
</dbReference>
<gene>
    <name evidence="2" type="ORF">ENM11_07725</name>
</gene>
<dbReference type="InterPro" id="IPR003593">
    <property type="entry name" value="AAA+_ATPase"/>
</dbReference>